<keyword evidence="4" id="KW-0067">ATP-binding</keyword>
<keyword evidence="5" id="KW-0472">Membrane</keyword>
<dbReference type="EMBL" id="JBHSIT010000006">
    <property type="protein sequence ID" value="MFC4909777.1"/>
    <property type="molecule type" value="Genomic_DNA"/>
</dbReference>
<dbReference type="CDD" id="cd14014">
    <property type="entry name" value="STKc_PknB_like"/>
    <property type="match status" value="1"/>
</dbReference>
<keyword evidence="2" id="KW-0547">Nucleotide-binding</keyword>
<feature type="transmembrane region" description="Helical" evidence="5">
    <location>
        <begin position="312"/>
        <end position="336"/>
    </location>
</feature>
<evidence type="ECO:0000313" key="7">
    <source>
        <dbReference type="EMBL" id="MFC4909777.1"/>
    </source>
</evidence>
<dbReference type="Gene3D" id="3.30.200.20">
    <property type="entry name" value="Phosphorylase Kinase, domain 1"/>
    <property type="match status" value="1"/>
</dbReference>
<evidence type="ECO:0000313" key="8">
    <source>
        <dbReference type="Proteomes" id="UP001595872"/>
    </source>
</evidence>
<gene>
    <name evidence="7" type="ORF">ACFPCY_20825</name>
</gene>
<reference evidence="8" key="1">
    <citation type="journal article" date="2019" name="Int. J. Syst. Evol. Microbiol.">
        <title>The Global Catalogue of Microorganisms (GCM) 10K type strain sequencing project: providing services to taxonomists for standard genome sequencing and annotation.</title>
        <authorList>
            <consortium name="The Broad Institute Genomics Platform"/>
            <consortium name="The Broad Institute Genome Sequencing Center for Infectious Disease"/>
            <person name="Wu L."/>
            <person name="Ma J."/>
        </authorList>
    </citation>
    <scope>NUCLEOTIDE SEQUENCE [LARGE SCALE GENOMIC DNA]</scope>
    <source>
        <strain evidence="8">KLKA75</strain>
    </source>
</reference>
<keyword evidence="3 7" id="KW-0418">Kinase</keyword>
<name>A0ABV9U0I0_9ACTN</name>
<keyword evidence="5" id="KW-1133">Transmembrane helix</keyword>
<keyword evidence="5" id="KW-0812">Transmembrane</keyword>
<dbReference type="SUPFAM" id="SSF56112">
    <property type="entry name" value="Protein kinase-like (PK-like)"/>
    <property type="match status" value="1"/>
</dbReference>
<evidence type="ECO:0000259" key="6">
    <source>
        <dbReference type="PROSITE" id="PS50011"/>
    </source>
</evidence>
<comment type="caution">
    <text evidence="7">The sequence shown here is derived from an EMBL/GenBank/DDBJ whole genome shotgun (WGS) entry which is preliminary data.</text>
</comment>
<dbReference type="InterPro" id="IPR011009">
    <property type="entry name" value="Kinase-like_dom_sf"/>
</dbReference>
<organism evidence="7 8">
    <name type="scientific">Actinomadura gamaensis</name>
    <dbReference type="NCBI Taxonomy" id="1763541"/>
    <lineage>
        <taxon>Bacteria</taxon>
        <taxon>Bacillati</taxon>
        <taxon>Actinomycetota</taxon>
        <taxon>Actinomycetes</taxon>
        <taxon>Streptosporangiales</taxon>
        <taxon>Thermomonosporaceae</taxon>
        <taxon>Actinomadura</taxon>
    </lineage>
</organism>
<accession>A0ABV9U0I0</accession>
<evidence type="ECO:0000256" key="4">
    <source>
        <dbReference type="ARBA" id="ARBA00022840"/>
    </source>
</evidence>
<proteinExistence type="predicted"/>
<feature type="transmembrane region" description="Helical" evidence="5">
    <location>
        <begin position="403"/>
        <end position="424"/>
    </location>
</feature>
<feature type="domain" description="Protein kinase" evidence="6">
    <location>
        <begin position="21"/>
        <end position="293"/>
    </location>
</feature>
<dbReference type="EC" id="2.7.11.1" evidence="7"/>
<dbReference type="RefSeq" id="WP_378257564.1">
    <property type="nucleotide sequence ID" value="NZ_JBHSIT010000006.1"/>
</dbReference>
<dbReference type="Proteomes" id="UP001595872">
    <property type="component" value="Unassembled WGS sequence"/>
</dbReference>
<evidence type="ECO:0000256" key="3">
    <source>
        <dbReference type="ARBA" id="ARBA00022777"/>
    </source>
</evidence>
<dbReference type="GO" id="GO:0004674">
    <property type="term" value="F:protein serine/threonine kinase activity"/>
    <property type="evidence" value="ECO:0007669"/>
    <property type="project" value="UniProtKB-EC"/>
</dbReference>
<dbReference type="PANTHER" id="PTHR43289">
    <property type="entry name" value="MITOGEN-ACTIVATED PROTEIN KINASE KINASE KINASE 20-RELATED"/>
    <property type="match status" value="1"/>
</dbReference>
<keyword evidence="8" id="KW-1185">Reference proteome</keyword>
<sequence>MAVPKTPFPLLSTDPDRLGGHRLVGRLGSGAQGVVYLGEGPDGLAAVKLLHEGLLDDPAAHARFVREVAVLPRVAGFCTARFLGAGVRDDRPYIVSEYVPGPSLRDLVTEHGPRRGTDLDRLAVSSITALAAVHRAGIVHRDLNPRNILLAPDGPRVIDFGIARALDLPTAPSAVPSAVPSASGAAQQVATTTGTLVGTPAYMAPEQVTGGPVGPAADLFCWAATLLFAATGEDPFGSGPIPAVLYRIVHETPDLSALPPHLAGPTAACLAKDSKDRPSAEAILLGLLGSPVTSPETGPPPRSDARRRRSPALAAGLCLACALAALDVTALALLVARPDLTAGRPGELLVGAAASFGVLAVVTFVAVVPAWRGVRGALWTVVAARIARVALWGAWSLRVPVRAPALVMQAALSALVALLLLWAARDRRRGRGADERG</sequence>
<keyword evidence="1 7" id="KW-0808">Transferase</keyword>
<protein>
    <submittedName>
        <fullName evidence="7">Serine/threonine-protein kinase</fullName>
        <ecNumber evidence="7">2.7.11.1</ecNumber>
    </submittedName>
</protein>
<dbReference type="InterPro" id="IPR000719">
    <property type="entry name" value="Prot_kinase_dom"/>
</dbReference>
<dbReference type="PANTHER" id="PTHR43289:SF34">
    <property type="entry name" value="SERINE_THREONINE-PROTEIN KINASE YBDM-RELATED"/>
    <property type="match status" value="1"/>
</dbReference>
<evidence type="ECO:0000256" key="1">
    <source>
        <dbReference type="ARBA" id="ARBA00022679"/>
    </source>
</evidence>
<dbReference type="Pfam" id="PF00069">
    <property type="entry name" value="Pkinase"/>
    <property type="match status" value="1"/>
</dbReference>
<dbReference type="PROSITE" id="PS50011">
    <property type="entry name" value="PROTEIN_KINASE_DOM"/>
    <property type="match status" value="1"/>
</dbReference>
<evidence type="ECO:0000256" key="5">
    <source>
        <dbReference type="SAM" id="Phobius"/>
    </source>
</evidence>
<evidence type="ECO:0000256" key="2">
    <source>
        <dbReference type="ARBA" id="ARBA00022741"/>
    </source>
</evidence>
<feature type="transmembrane region" description="Helical" evidence="5">
    <location>
        <begin position="348"/>
        <end position="371"/>
    </location>
</feature>
<dbReference type="Gene3D" id="1.10.510.10">
    <property type="entry name" value="Transferase(Phosphotransferase) domain 1"/>
    <property type="match status" value="1"/>
</dbReference>